<dbReference type="Proteomes" id="UP000004477">
    <property type="component" value="Unassembled WGS sequence"/>
</dbReference>
<proteinExistence type="predicted"/>
<dbReference type="STRING" id="537011.PREVCOP_04358"/>
<organism evidence="1 2">
    <name type="scientific">Segatella copri DSM 18205</name>
    <dbReference type="NCBI Taxonomy" id="537011"/>
    <lineage>
        <taxon>Bacteria</taxon>
        <taxon>Pseudomonadati</taxon>
        <taxon>Bacteroidota</taxon>
        <taxon>Bacteroidia</taxon>
        <taxon>Bacteroidales</taxon>
        <taxon>Prevotellaceae</taxon>
        <taxon>Segatella</taxon>
    </lineage>
</organism>
<sequence length="39" mass="4650">MRDYNRSSLFENINKKKSTINILIGAKKCLIKEYKMNKD</sequence>
<evidence type="ECO:0000313" key="2">
    <source>
        <dbReference type="Proteomes" id="UP000004477"/>
    </source>
</evidence>
<dbReference type="EMBL" id="ACBX02000011">
    <property type="protein sequence ID" value="EFB35940.1"/>
    <property type="molecule type" value="Genomic_DNA"/>
</dbReference>
<accession>D1PAY3</accession>
<reference evidence="1" key="1">
    <citation type="submission" date="2009-11" db="EMBL/GenBank/DDBJ databases">
        <authorList>
            <person name="Weinstock G."/>
            <person name="Sodergren E."/>
            <person name="Clifton S."/>
            <person name="Fulton L."/>
            <person name="Fulton B."/>
            <person name="Courtney L."/>
            <person name="Fronick C."/>
            <person name="Harrison M."/>
            <person name="Strong C."/>
            <person name="Farmer C."/>
            <person name="Delahaunty K."/>
            <person name="Markovic C."/>
            <person name="Hall O."/>
            <person name="Minx P."/>
            <person name="Tomlinson C."/>
            <person name="Mitreva M."/>
            <person name="Nelson J."/>
            <person name="Hou S."/>
            <person name="Wollam A."/>
            <person name="Pepin K.H."/>
            <person name="Johnson M."/>
            <person name="Bhonagiri V."/>
            <person name="Nash W.E."/>
            <person name="Warren W."/>
            <person name="Chinwalla A."/>
            <person name="Mardis E.R."/>
            <person name="Wilson R.K."/>
        </authorList>
    </citation>
    <scope>NUCLEOTIDE SEQUENCE [LARGE SCALE GENOMIC DNA]</scope>
    <source>
        <strain evidence="1">DSM 18205</strain>
    </source>
</reference>
<name>D1PAY3_9BACT</name>
<gene>
    <name evidence="1" type="ORF">PREVCOP_04358</name>
</gene>
<comment type="caution">
    <text evidence="1">The sequence shown here is derived from an EMBL/GenBank/DDBJ whole genome shotgun (WGS) entry which is preliminary data.</text>
</comment>
<evidence type="ECO:0000313" key="1">
    <source>
        <dbReference type="EMBL" id="EFB35940.1"/>
    </source>
</evidence>
<keyword evidence="2" id="KW-1185">Reference proteome</keyword>
<protein>
    <submittedName>
        <fullName evidence="1">Uncharacterized protein</fullName>
    </submittedName>
</protein>
<dbReference type="PaxDb" id="537011-PREVCOP_04358"/>
<dbReference type="HOGENOM" id="CLU_3314557_0_0_10"/>
<dbReference type="AlphaFoldDB" id="D1PAY3"/>